<dbReference type="EMBL" id="BJHW01000002">
    <property type="protein sequence ID" value="GDY60046.1"/>
    <property type="molecule type" value="Genomic_DNA"/>
</dbReference>
<dbReference type="GO" id="GO:0003700">
    <property type="term" value="F:DNA-binding transcription factor activity"/>
    <property type="evidence" value="ECO:0007669"/>
    <property type="project" value="TreeGrafter"/>
</dbReference>
<reference evidence="7 8" key="1">
    <citation type="journal article" date="2020" name="Int. J. Syst. Evol. Microbiol.">
        <title>Reclassification of Streptomyces castelarensis and Streptomyces sporoclivatus as later heterotypic synonyms of Streptomyces antimycoticus.</title>
        <authorList>
            <person name="Komaki H."/>
            <person name="Tamura T."/>
        </authorList>
    </citation>
    <scope>NUCLEOTIDE SEQUENCE [LARGE SCALE GENOMIC DNA]</scope>
    <source>
        <strain evidence="7 8">NBRC 13459</strain>
    </source>
</reference>
<proteinExistence type="predicted"/>
<evidence type="ECO:0000256" key="5">
    <source>
        <dbReference type="SAM" id="MobiDB-lite"/>
    </source>
</evidence>
<keyword evidence="3" id="KW-0804">Transcription</keyword>
<accession>A0A4D4LL70</accession>
<dbReference type="Pfam" id="PF17754">
    <property type="entry name" value="TetR_C_14"/>
    <property type="match status" value="1"/>
</dbReference>
<organism evidence="7 8">
    <name type="scientific">Streptomyces violaceusniger</name>
    <dbReference type="NCBI Taxonomy" id="68280"/>
    <lineage>
        <taxon>Bacteria</taxon>
        <taxon>Bacillati</taxon>
        <taxon>Actinomycetota</taxon>
        <taxon>Actinomycetes</taxon>
        <taxon>Kitasatosporales</taxon>
        <taxon>Streptomycetaceae</taxon>
        <taxon>Streptomyces</taxon>
        <taxon>Streptomyces violaceusniger group</taxon>
    </lineage>
</organism>
<keyword evidence="8" id="KW-1185">Reference proteome</keyword>
<sequence>MSTVDWTGWRRQVGEPAAEGLRERKKRLMRQRLTDTATEMFLEHGFDGVRVAEIAQACGVSEKTVFNYFPTKESLILDLDETTMAALRTGLAVPGHCPVDAVLRVLSDELHGMTSWIAAQDDPAQAAAMIRRFRELIRSTPSLRAYHRDMTDRLIGVAAEALARRTGMSPDDPEPQIAATALLGLWPIQFRSLGKHLESVRTPEQVHKAVTADVRRAAKLVEAGLVSFKALGEPPIPTPAKHSGQERALPPR</sequence>
<dbReference type="PROSITE" id="PS50977">
    <property type="entry name" value="HTH_TETR_2"/>
    <property type="match status" value="1"/>
</dbReference>
<evidence type="ECO:0000256" key="3">
    <source>
        <dbReference type="ARBA" id="ARBA00023163"/>
    </source>
</evidence>
<dbReference type="GO" id="GO:0000976">
    <property type="term" value="F:transcription cis-regulatory region binding"/>
    <property type="evidence" value="ECO:0007669"/>
    <property type="project" value="TreeGrafter"/>
</dbReference>
<gene>
    <name evidence="7" type="ORF">SVIO_106690</name>
</gene>
<dbReference type="RefSeq" id="WP_344598104.1">
    <property type="nucleotide sequence ID" value="NZ_BAAASO010000061.1"/>
</dbReference>
<evidence type="ECO:0000256" key="4">
    <source>
        <dbReference type="PROSITE-ProRule" id="PRU00335"/>
    </source>
</evidence>
<evidence type="ECO:0000313" key="7">
    <source>
        <dbReference type="EMBL" id="GDY60046.1"/>
    </source>
</evidence>
<evidence type="ECO:0000259" key="6">
    <source>
        <dbReference type="PROSITE" id="PS50977"/>
    </source>
</evidence>
<keyword evidence="2 4" id="KW-0238">DNA-binding</keyword>
<feature type="domain" description="HTH tetR-type" evidence="6">
    <location>
        <begin position="27"/>
        <end position="87"/>
    </location>
</feature>
<feature type="region of interest" description="Disordered" evidence="5">
    <location>
        <begin position="232"/>
        <end position="252"/>
    </location>
</feature>
<dbReference type="Pfam" id="PF00440">
    <property type="entry name" value="TetR_N"/>
    <property type="match status" value="1"/>
</dbReference>
<evidence type="ECO:0000313" key="8">
    <source>
        <dbReference type="Proteomes" id="UP000301309"/>
    </source>
</evidence>
<evidence type="ECO:0000256" key="2">
    <source>
        <dbReference type="ARBA" id="ARBA00023125"/>
    </source>
</evidence>
<dbReference type="Gene3D" id="1.10.357.10">
    <property type="entry name" value="Tetracycline Repressor, domain 2"/>
    <property type="match status" value="1"/>
</dbReference>
<dbReference type="SUPFAM" id="SSF46689">
    <property type="entry name" value="Homeodomain-like"/>
    <property type="match status" value="1"/>
</dbReference>
<dbReference type="Proteomes" id="UP000301309">
    <property type="component" value="Unassembled WGS sequence"/>
</dbReference>
<dbReference type="PRINTS" id="PR00455">
    <property type="entry name" value="HTHTETR"/>
</dbReference>
<dbReference type="InterPro" id="IPR041347">
    <property type="entry name" value="MftR_C"/>
</dbReference>
<dbReference type="PANTHER" id="PTHR30055">
    <property type="entry name" value="HTH-TYPE TRANSCRIPTIONAL REGULATOR RUTR"/>
    <property type="match status" value="1"/>
</dbReference>
<protein>
    <submittedName>
        <fullName evidence="7">TetR family transcriptional regulator</fullName>
    </submittedName>
</protein>
<dbReference type="InterPro" id="IPR050109">
    <property type="entry name" value="HTH-type_TetR-like_transc_reg"/>
</dbReference>
<dbReference type="InterPro" id="IPR001647">
    <property type="entry name" value="HTH_TetR"/>
</dbReference>
<feature type="DNA-binding region" description="H-T-H motif" evidence="4">
    <location>
        <begin position="50"/>
        <end position="69"/>
    </location>
</feature>
<dbReference type="AlphaFoldDB" id="A0A4D4LL70"/>
<keyword evidence="1" id="KW-0805">Transcription regulation</keyword>
<name>A0A4D4LL70_STRVO</name>
<evidence type="ECO:0000256" key="1">
    <source>
        <dbReference type="ARBA" id="ARBA00023015"/>
    </source>
</evidence>
<dbReference type="InterPro" id="IPR009057">
    <property type="entry name" value="Homeodomain-like_sf"/>
</dbReference>
<dbReference type="PANTHER" id="PTHR30055:SF234">
    <property type="entry name" value="HTH-TYPE TRANSCRIPTIONAL REGULATOR BETI"/>
    <property type="match status" value="1"/>
</dbReference>
<comment type="caution">
    <text evidence="7">The sequence shown here is derived from an EMBL/GenBank/DDBJ whole genome shotgun (WGS) entry which is preliminary data.</text>
</comment>